<dbReference type="AlphaFoldDB" id="A0AAV7KAJ8"/>
<organism evidence="1 2">
    <name type="scientific">Oopsacas minuta</name>
    <dbReference type="NCBI Taxonomy" id="111878"/>
    <lineage>
        <taxon>Eukaryota</taxon>
        <taxon>Metazoa</taxon>
        <taxon>Porifera</taxon>
        <taxon>Hexactinellida</taxon>
        <taxon>Hexasterophora</taxon>
        <taxon>Lyssacinosida</taxon>
        <taxon>Leucopsacidae</taxon>
        <taxon>Oopsacas</taxon>
    </lineage>
</organism>
<sequence>MQDASTSEDMCFTWNDHFNGVKLANTCSVDNFLTLLSLYRDNILKAFHLAGEAPSDSLNSIFTMIDDRNFDELRMWVASQLRIPIINNEYNMFASEGSIVKLFETLQFARILQNCISMSQLLLLIREKAEFDFTPDI</sequence>
<evidence type="ECO:0000313" key="1">
    <source>
        <dbReference type="EMBL" id="KAI6658278.1"/>
    </source>
</evidence>
<reference evidence="1 2" key="1">
    <citation type="journal article" date="2023" name="BMC Biol.">
        <title>The compact genome of the sponge Oopsacas minuta (Hexactinellida) is lacking key metazoan core genes.</title>
        <authorList>
            <person name="Santini S."/>
            <person name="Schenkelaars Q."/>
            <person name="Jourda C."/>
            <person name="Duchesne M."/>
            <person name="Belahbib H."/>
            <person name="Rocher C."/>
            <person name="Selva M."/>
            <person name="Riesgo A."/>
            <person name="Vervoort M."/>
            <person name="Leys S.P."/>
            <person name="Kodjabachian L."/>
            <person name="Le Bivic A."/>
            <person name="Borchiellini C."/>
            <person name="Claverie J.M."/>
            <person name="Renard E."/>
        </authorList>
    </citation>
    <scope>NUCLEOTIDE SEQUENCE [LARGE SCALE GENOMIC DNA]</scope>
    <source>
        <strain evidence="1">SPO-2</strain>
    </source>
</reference>
<gene>
    <name evidence="1" type="ORF">LOD99_15547</name>
</gene>
<protein>
    <submittedName>
        <fullName evidence="1">Uncharacterized protein</fullName>
    </submittedName>
</protein>
<comment type="caution">
    <text evidence="1">The sequence shown here is derived from an EMBL/GenBank/DDBJ whole genome shotgun (WGS) entry which is preliminary data.</text>
</comment>
<name>A0AAV7KAJ8_9METZ</name>
<accession>A0AAV7KAJ8</accession>
<dbReference type="EMBL" id="JAKMXF010000099">
    <property type="protein sequence ID" value="KAI6658278.1"/>
    <property type="molecule type" value="Genomic_DNA"/>
</dbReference>
<keyword evidence="2" id="KW-1185">Reference proteome</keyword>
<evidence type="ECO:0000313" key="2">
    <source>
        <dbReference type="Proteomes" id="UP001165289"/>
    </source>
</evidence>
<proteinExistence type="predicted"/>
<dbReference type="Proteomes" id="UP001165289">
    <property type="component" value="Unassembled WGS sequence"/>
</dbReference>